<accession>T1A947</accession>
<comment type="caution">
    <text evidence="2">The sequence shown here is derived from an EMBL/GenBank/DDBJ whole genome shotgun (WGS) entry which is preliminary data.</text>
</comment>
<reference evidence="2" key="1">
    <citation type="submission" date="2013-08" db="EMBL/GenBank/DDBJ databases">
        <authorList>
            <person name="Mendez C."/>
            <person name="Richter M."/>
            <person name="Ferrer M."/>
            <person name="Sanchez J."/>
        </authorList>
    </citation>
    <scope>NUCLEOTIDE SEQUENCE</scope>
</reference>
<reference evidence="2" key="2">
    <citation type="journal article" date="2014" name="ISME J.">
        <title>Microbial stratification in low pH oxic and suboxic macroscopic growths along an acid mine drainage.</title>
        <authorList>
            <person name="Mendez-Garcia C."/>
            <person name="Mesa V."/>
            <person name="Sprenger R.R."/>
            <person name="Richter M."/>
            <person name="Diez M.S."/>
            <person name="Solano J."/>
            <person name="Bargiela R."/>
            <person name="Golyshina O.V."/>
            <person name="Manteca A."/>
            <person name="Ramos J.L."/>
            <person name="Gallego J.R."/>
            <person name="Llorente I."/>
            <person name="Martins Dos Santos V.A."/>
            <person name="Jensen O.N."/>
            <person name="Pelaez A.I."/>
            <person name="Sanchez J."/>
            <person name="Ferrer M."/>
        </authorList>
    </citation>
    <scope>NUCLEOTIDE SEQUENCE</scope>
</reference>
<dbReference type="SUPFAM" id="SSF48557">
    <property type="entry name" value="L-aspartase-like"/>
    <property type="match status" value="1"/>
</dbReference>
<keyword evidence="2" id="KW-0456">Lyase</keyword>
<dbReference type="InterPro" id="IPR009049">
    <property type="entry name" value="Argininosuccinate_lyase"/>
</dbReference>
<dbReference type="InterPro" id="IPR008948">
    <property type="entry name" value="L-Aspartase-like"/>
</dbReference>
<gene>
    <name evidence="2" type="ORF">B1B_10180</name>
</gene>
<dbReference type="PANTHER" id="PTHR43814">
    <property type="entry name" value="ARGININOSUCCINATE LYASE"/>
    <property type="match status" value="1"/>
</dbReference>
<dbReference type="PRINTS" id="PR00145">
    <property type="entry name" value="ARGSUCLYASE"/>
</dbReference>
<dbReference type="GO" id="GO:0005829">
    <property type="term" value="C:cytosol"/>
    <property type="evidence" value="ECO:0007669"/>
    <property type="project" value="TreeGrafter"/>
</dbReference>
<dbReference type="PROSITE" id="PS00163">
    <property type="entry name" value="FUMARATE_LYASES"/>
    <property type="match status" value="1"/>
</dbReference>
<dbReference type="EMBL" id="AUZY01006698">
    <property type="protein sequence ID" value="EQD53542.1"/>
    <property type="molecule type" value="Genomic_DNA"/>
</dbReference>
<evidence type="ECO:0000313" key="2">
    <source>
        <dbReference type="EMBL" id="EQD53542.1"/>
    </source>
</evidence>
<protein>
    <submittedName>
        <fullName evidence="2">Argininosuccinate lyase</fullName>
    </submittedName>
</protein>
<dbReference type="GO" id="GO:0042450">
    <property type="term" value="P:L-arginine biosynthetic process via ornithine"/>
    <property type="evidence" value="ECO:0007669"/>
    <property type="project" value="InterPro"/>
</dbReference>
<dbReference type="InterPro" id="IPR022761">
    <property type="entry name" value="Fumarate_lyase_N"/>
</dbReference>
<dbReference type="Pfam" id="PF00206">
    <property type="entry name" value="Lyase_1"/>
    <property type="match status" value="1"/>
</dbReference>
<dbReference type="Gene3D" id="1.20.200.10">
    <property type="entry name" value="Fumarase/aspartase (Central domain)"/>
    <property type="match status" value="1"/>
</dbReference>
<dbReference type="Gene3D" id="1.10.40.30">
    <property type="entry name" value="Fumarase/aspartase (C-terminal domain)"/>
    <property type="match status" value="1"/>
</dbReference>
<proteinExistence type="predicted"/>
<dbReference type="PANTHER" id="PTHR43814:SF1">
    <property type="entry name" value="ARGININOSUCCINATE LYASE"/>
    <property type="match status" value="1"/>
</dbReference>
<dbReference type="GO" id="GO:0004056">
    <property type="term" value="F:argininosuccinate lyase activity"/>
    <property type="evidence" value="ECO:0007669"/>
    <property type="project" value="InterPro"/>
</dbReference>
<evidence type="ECO:0000259" key="1">
    <source>
        <dbReference type="Pfam" id="PF00206"/>
    </source>
</evidence>
<dbReference type="AlphaFoldDB" id="T1A947"/>
<feature type="non-terminal residue" evidence="2">
    <location>
        <position position="1"/>
    </location>
</feature>
<name>T1A947_9ZZZZ</name>
<sequence>WFTHWLASLATTLEKYFWDLALFTTEEFGYFTPQAALVTGSSAMPHKRNPDVIEMGRARAREIVARSHLVMDLGHGLPSGYHRDFQVTKPELIRTIDQARELFAVTAEVPAGLIPNPDRLAASLKPDVFATHAAYRKVLMEGIPFREAYQSVQSSLVRDSAPAWLTAVEGSPNGGSAPVAPALLETRQVLEGISRWIDQERARIDQCFAELFEDRPA</sequence>
<feature type="domain" description="Fumarate lyase N-terminal" evidence="1">
    <location>
        <begin position="3"/>
        <end position="64"/>
    </location>
</feature>
<organism evidence="2">
    <name type="scientific">mine drainage metagenome</name>
    <dbReference type="NCBI Taxonomy" id="410659"/>
    <lineage>
        <taxon>unclassified sequences</taxon>
        <taxon>metagenomes</taxon>
        <taxon>ecological metagenomes</taxon>
    </lineage>
</organism>
<dbReference type="InterPro" id="IPR020557">
    <property type="entry name" value="Fumarate_lyase_CS"/>
</dbReference>